<comment type="caution">
    <text evidence="1">The sequence shown here is derived from an EMBL/GenBank/DDBJ whole genome shotgun (WGS) entry which is preliminary data.</text>
</comment>
<gene>
    <name evidence="1" type="ORF">V6N11_071849</name>
</gene>
<evidence type="ECO:0000313" key="1">
    <source>
        <dbReference type="EMBL" id="KAK9043510.1"/>
    </source>
</evidence>
<sequence>MASATMLSSQGIQMHSILQFQSRRVEMASISGSQTPSSIRMTHPTVLRLVEEFTEASTLSPCKVGVEGCVEWGAVFVKDQRVSTFPELPKEGGEENIPRDKMSLNKFPASKVGEDPRCGACGKEGWNQLGGNQWPSDISCRYAVSQDVDNRFISEVTKWARKGGREPTAAPFHVSHEAFL</sequence>
<organism evidence="1 2">
    <name type="scientific">Hibiscus sabdariffa</name>
    <name type="common">roselle</name>
    <dbReference type="NCBI Taxonomy" id="183260"/>
    <lineage>
        <taxon>Eukaryota</taxon>
        <taxon>Viridiplantae</taxon>
        <taxon>Streptophyta</taxon>
        <taxon>Embryophyta</taxon>
        <taxon>Tracheophyta</taxon>
        <taxon>Spermatophyta</taxon>
        <taxon>Magnoliopsida</taxon>
        <taxon>eudicotyledons</taxon>
        <taxon>Gunneridae</taxon>
        <taxon>Pentapetalae</taxon>
        <taxon>rosids</taxon>
        <taxon>malvids</taxon>
        <taxon>Malvales</taxon>
        <taxon>Malvaceae</taxon>
        <taxon>Malvoideae</taxon>
        <taxon>Hibiscus</taxon>
    </lineage>
</organism>
<accession>A0ABR2U1C9</accession>
<reference evidence="1 2" key="1">
    <citation type="journal article" date="2024" name="G3 (Bethesda)">
        <title>Genome assembly of Hibiscus sabdariffa L. provides insights into metabolisms of medicinal natural products.</title>
        <authorList>
            <person name="Kim T."/>
        </authorList>
    </citation>
    <scope>NUCLEOTIDE SEQUENCE [LARGE SCALE GENOMIC DNA]</scope>
    <source>
        <strain evidence="1">TK-2024</strain>
        <tissue evidence="1">Old leaves</tissue>
    </source>
</reference>
<keyword evidence="2" id="KW-1185">Reference proteome</keyword>
<protein>
    <submittedName>
        <fullName evidence="1">Uncharacterized protein</fullName>
    </submittedName>
</protein>
<evidence type="ECO:0000313" key="2">
    <source>
        <dbReference type="Proteomes" id="UP001396334"/>
    </source>
</evidence>
<dbReference type="EMBL" id="JBBPBN010000003">
    <property type="protein sequence ID" value="KAK9043510.1"/>
    <property type="molecule type" value="Genomic_DNA"/>
</dbReference>
<proteinExistence type="predicted"/>
<dbReference type="Proteomes" id="UP001396334">
    <property type="component" value="Unassembled WGS sequence"/>
</dbReference>
<name>A0ABR2U1C9_9ROSI</name>